<feature type="signal peptide" evidence="1">
    <location>
        <begin position="1"/>
        <end position="22"/>
    </location>
</feature>
<dbReference type="EMBL" id="VITR01000007">
    <property type="protein sequence ID" value="TWB41947.1"/>
    <property type="molecule type" value="Genomic_DNA"/>
</dbReference>
<reference evidence="2 3" key="1">
    <citation type="submission" date="2019-06" db="EMBL/GenBank/DDBJ databases">
        <title>Genomic Encyclopedia of Type Strains, Phase IV (KMG-V): Genome sequencing to study the core and pangenomes of soil and plant-associated prokaryotes.</title>
        <authorList>
            <person name="Whitman W."/>
        </authorList>
    </citation>
    <scope>NUCLEOTIDE SEQUENCE [LARGE SCALE GENOMIC DNA]</scope>
    <source>
        <strain evidence="2 3">BR 11622</strain>
    </source>
</reference>
<keyword evidence="1" id="KW-0732">Signal</keyword>
<dbReference type="NCBIfam" id="NF042415">
    <property type="entry name" value="STY0301_fam"/>
    <property type="match status" value="1"/>
</dbReference>
<evidence type="ECO:0000313" key="2">
    <source>
        <dbReference type="EMBL" id="TWB41947.1"/>
    </source>
</evidence>
<sequence length="104" mass="11270">MTGLVLAALILATVPSMCPVRAGDSVQYINVFDGKPEDMFNLAPDDEGAGQDTFTVGEVYKAGRMVTIRCTYASGTVTDVELKDKVDRCVVTEKKPIELSVRCH</sequence>
<dbReference type="AlphaFoldDB" id="A0A560H6J7"/>
<dbReference type="OrthoDB" id="7583287at2"/>
<dbReference type="RefSeq" id="WP_145733120.1">
    <property type="nucleotide sequence ID" value="NZ_VITR01000007.1"/>
</dbReference>
<feature type="chain" id="PRO_5022237063" evidence="1">
    <location>
        <begin position="23"/>
        <end position="104"/>
    </location>
</feature>
<comment type="caution">
    <text evidence="2">The sequence shown here is derived from an EMBL/GenBank/DDBJ whole genome shotgun (WGS) entry which is preliminary data.</text>
</comment>
<dbReference type="Proteomes" id="UP000315751">
    <property type="component" value="Unassembled WGS sequence"/>
</dbReference>
<evidence type="ECO:0000313" key="3">
    <source>
        <dbReference type="Proteomes" id="UP000315751"/>
    </source>
</evidence>
<proteinExistence type="predicted"/>
<name>A0A560H6J7_9PROT</name>
<evidence type="ECO:0000256" key="1">
    <source>
        <dbReference type="SAM" id="SignalP"/>
    </source>
</evidence>
<keyword evidence="3" id="KW-1185">Reference proteome</keyword>
<organism evidence="2 3">
    <name type="scientific">Nitrospirillum amazonense</name>
    <dbReference type="NCBI Taxonomy" id="28077"/>
    <lineage>
        <taxon>Bacteria</taxon>
        <taxon>Pseudomonadati</taxon>
        <taxon>Pseudomonadota</taxon>
        <taxon>Alphaproteobacteria</taxon>
        <taxon>Rhodospirillales</taxon>
        <taxon>Azospirillaceae</taxon>
        <taxon>Nitrospirillum</taxon>
    </lineage>
</organism>
<accession>A0A560H6J7</accession>
<gene>
    <name evidence="2" type="ORF">FBZ90_107326</name>
</gene>
<dbReference type="InterPro" id="IPR049973">
    <property type="entry name" value="STY0301-like"/>
</dbReference>
<protein>
    <submittedName>
        <fullName evidence="2">Uncharacterized protein</fullName>
    </submittedName>
</protein>